<accession>A0A9D1S9W3</accession>
<comment type="caution">
    <text evidence="1">The sequence shown here is derived from an EMBL/GenBank/DDBJ whole genome shotgun (WGS) entry which is preliminary data.</text>
</comment>
<sequence length="347" mass="41334">MSSNYIENLSENIQKYYKILSKDFPEFLNDYIYTPEMQKLEGINQICGGYWRKENIYQDMYSVLRHSVGVALIIWNFTHDKKQTLAGLFHDIASPAFKHCIDFLNGDAEKQESTEEKTLEVIKNSKEIMNLLKRDNIELEEISDYKIYPIADNETPKLSADRLEYTFMNGIYYKKVWDLSIIREIYKNIQVMKNEENTFELGFISVDIAEKFVEGASELWPLWIRSEDTITMYFFAYIIENMYHKRMLTEKDLYQLSEEQIIKKIKSCKDKSIVNIFNEFMNCNEFIECEEEQKDKFCVDRKVKRRYINPITSKGRIYAVSNKAKKKIDEYINTRISKYAYININIV</sequence>
<protein>
    <submittedName>
        <fullName evidence="1">HD domain-containing protein</fullName>
    </submittedName>
</protein>
<dbReference type="SUPFAM" id="SSF109604">
    <property type="entry name" value="HD-domain/PDEase-like"/>
    <property type="match status" value="1"/>
</dbReference>
<dbReference type="Gene3D" id="1.10.3210.10">
    <property type="entry name" value="Hypothetical protein af1432"/>
    <property type="match status" value="1"/>
</dbReference>
<evidence type="ECO:0000313" key="1">
    <source>
        <dbReference type="EMBL" id="HIU51892.1"/>
    </source>
</evidence>
<reference evidence="1" key="1">
    <citation type="submission" date="2020-10" db="EMBL/GenBank/DDBJ databases">
        <authorList>
            <person name="Gilroy R."/>
        </authorList>
    </citation>
    <scope>NUCLEOTIDE SEQUENCE</scope>
    <source>
        <strain evidence="1">CHK195-15760</strain>
    </source>
</reference>
<proteinExistence type="predicted"/>
<dbReference type="AlphaFoldDB" id="A0A9D1S9W3"/>
<gene>
    <name evidence="1" type="ORF">IAB70_04655</name>
</gene>
<dbReference type="InterPro" id="IPR003607">
    <property type="entry name" value="HD/PDEase_dom"/>
</dbReference>
<reference evidence="1" key="2">
    <citation type="journal article" date="2021" name="PeerJ">
        <title>Extensive microbial diversity within the chicken gut microbiome revealed by metagenomics and culture.</title>
        <authorList>
            <person name="Gilroy R."/>
            <person name="Ravi A."/>
            <person name="Getino M."/>
            <person name="Pursley I."/>
            <person name="Horton D.L."/>
            <person name="Alikhan N.F."/>
            <person name="Baker D."/>
            <person name="Gharbi K."/>
            <person name="Hall N."/>
            <person name="Watson M."/>
            <person name="Adriaenssens E.M."/>
            <person name="Foster-Nyarko E."/>
            <person name="Jarju S."/>
            <person name="Secka A."/>
            <person name="Antonio M."/>
            <person name="Oren A."/>
            <person name="Chaudhuri R.R."/>
            <person name="La Ragione R."/>
            <person name="Hildebrand F."/>
            <person name="Pallen M.J."/>
        </authorList>
    </citation>
    <scope>NUCLEOTIDE SEQUENCE</scope>
    <source>
        <strain evidence="1">CHK195-15760</strain>
    </source>
</reference>
<name>A0A9D1S9W3_9FIRM</name>
<evidence type="ECO:0000313" key="2">
    <source>
        <dbReference type="Proteomes" id="UP000824093"/>
    </source>
</evidence>
<dbReference type="EMBL" id="DVNH01000030">
    <property type="protein sequence ID" value="HIU51892.1"/>
    <property type="molecule type" value="Genomic_DNA"/>
</dbReference>
<dbReference type="Proteomes" id="UP000824093">
    <property type="component" value="Unassembled WGS sequence"/>
</dbReference>
<dbReference type="CDD" id="cd00077">
    <property type="entry name" value="HDc"/>
    <property type="match status" value="1"/>
</dbReference>
<organism evidence="1 2">
    <name type="scientific">Candidatus Merdicola faecigallinarum</name>
    <dbReference type="NCBI Taxonomy" id="2840862"/>
    <lineage>
        <taxon>Bacteria</taxon>
        <taxon>Bacillati</taxon>
        <taxon>Bacillota</taxon>
        <taxon>Clostridia</taxon>
        <taxon>Candidatus Merdicola</taxon>
    </lineage>
</organism>